<feature type="domain" description="Acyl-CoA dehydrogenase/oxidase N-terminal" evidence="11">
    <location>
        <begin position="218"/>
        <end position="344"/>
    </location>
</feature>
<comment type="caution">
    <text evidence="12">The sequence shown here is derived from an EMBL/GenBank/DDBJ whole genome shotgun (WGS) entry which is preliminary data.</text>
</comment>
<dbReference type="InterPro" id="IPR046373">
    <property type="entry name" value="Acyl-CoA_Oxase/DH_mid-dom_sf"/>
</dbReference>
<evidence type="ECO:0000256" key="7">
    <source>
        <dbReference type="RuleBase" id="RU362125"/>
    </source>
</evidence>
<feature type="domain" description="Acyl-CoA dehydrogenase/oxidase C-terminal" evidence="9">
    <location>
        <begin position="462"/>
        <end position="613"/>
    </location>
</feature>
<comment type="subunit">
    <text evidence="3">Homodimer.</text>
</comment>
<evidence type="ECO:0000256" key="2">
    <source>
        <dbReference type="ARBA" id="ARBA00009347"/>
    </source>
</evidence>
<protein>
    <recommendedName>
        <fullName evidence="14">Acyl-CoA dehydrogenase</fullName>
    </recommendedName>
</protein>
<dbReference type="Gene3D" id="2.40.110.10">
    <property type="entry name" value="Butyryl-CoA Dehydrogenase, subunit A, domain 2"/>
    <property type="match status" value="1"/>
</dbReference>
<dbReference type="Pfam" id="PF02771">
    <property type="entry name" value="Acyl-CoA_dh_N"/>
    <property type="match status" value="1"/>
</dbReference>
<dbReference type="SUPFAM" id="SSF47203">
    <property type="entry name" value="Acyl-CoA dehydrogenase C-terminal domain-like"/>
    <property type="match status" value="1"/>
</dbReference>
<feature type="domain" description="Acyl-CoA oxidase/dehydrogenase middle" evidence="10">
    <location>
        <begin position="348"/>
        <end position="450"/>
    </location>
</feature>
<comment type="similarity">
    <text evidence="2 7">Belongs to the acyl-CoA dehydrogenase family.</text>
</comment>
<reference evidence="12 13" key="1">
    <citation type="journal article" date="2024" name="Microbiol. Resour. Announc.">
        <title>Genome annotations for the ascomycete fungi Trichoderma harzianum, Trichoderma aggressivum, and Purpureocillium lilacinum.</title>
        <authorList>
            <person name="Beijen E.P.W."/>
            <person name="Ohm R.A."/>
        </authorList>
    </citation>
    <scope>NUCLEOTIDE SEQUENCE [LARGE SCALE GENOMIC DNA]</scope>
    <source>
        <strain evidence="12 13">CBS 150709</strain>
    </source>
</reference>
<evidence type="ECO:0000259" key="10">
    <source>
        <dbReference type="Pfam" id="PF02770"/>
    </source>
</evidence>
<feature type="compositionally biased region" description="Low complexity" evidence="8">
    <location>
        <begin position="165"/>
        <end position="185"/>
    </location>
</feature>
<keyword evidence="6 7" id="KW-0560">Oxidoreductase</keyword>
<keyword evidence="4 7" id="KW-0285">Flavoprotein</keyword>
<dbReference type="InterPro" id="IPR009100">
    <property type="entry name" value="AcylCoA_DH/oxidase_NM_dom_sf"/>
</dbReference>
<evidence type="ECO:0000256" key="5">
    <source>
        <dbReference type="ARBA" id="ARBA00022827"/>
    </source>
</evidence>
<dbReference type="Pfam" id="PF00441">
    <property type="entry name" value="Acyl-CoA_dh_1"/>
    <property type="match status" value="1"/>
</dbReference>
<dbReference type="Pfam" id="PF02770">
    <property type="entry name" value="Acyl-CoA_dh_M"/>
    <property type="match status" value="1"/>
</dbReference>
<dbReference type="Proteomes" id="UP001287286">
    <property type="component" value="Unassembled WGS sequence"/>
</dbReference>
<dbReference type="SUPFAM" id="SSF56645">
    <property type="entry name" value="Acyl-CoA dehydrogenase NM domain-like"/>
    <property type="match status" value="1"/>
</dbReference>
<sequence length="655" mass="72133">MAQTVHSRGQVRREKDSLRVGVLTSHLCRPQDATQTTATFSFSSWFDCHYNSSRIRRGWARARARNSGHCPLLALATPPRTPELATTGIDNQTSNTAAHTIFQYFPSPIEPPCVDASTSVGSIPVPLRCRVGRKRRGPTGEPRLDGSELELYPRKLARGAPPNPQSGQSSPSSASAGEPRLRSAGSLGGGALKDFRRTSSASDPRRALHLIVVAHRVSDEAKRMIDVVAKFVEEDCIPADPVLEAQIGEGDARWESHPPIVEELKAKARKLGLWNMFLPKGHYKESPGWTNVEYGLMAEWLGRSRVASEACNCAAPDTGNMEVLAKYGNDAQKQQWLRPLMDGKIRSAFLMTEPGVASSDATNIELSIRREGNEYVLNGSKWWSSGAGDPRCQIYIVMGKTDPNNKDPYRQQSVVLVPADTPGIKIVRMLKVYGYDDAPHGHGHLTFDNVRVPVSNMVLGEGRGFEIIQGRLGPGRIHHAMRSIGASEVALDWMLMRVNDESKKPFGKLLREHGVILEWIAKSRIEIDAARLVVLNAAVKMDELGPKKALKEIAEAKVLIPQTALTVIDRAVQAFGGAGVSQDTPLANMWAGIRTLRLADGPDEVHLQQMGRNENKRGKQTADKILWQRSKTEQLLKQYGVQTAQPGTRIRHSKI</sequence>
<evidence type="ECO:0000259" key="9">
    <source>
        <dbReference type="Pfam" id="PF00441"/>
    </source>
</evidence>
<evidence type="ECO:0000256" key="3">
    <source>
        <dbReference type="ARBA" id="ARBA00011738"/>
    </source>
</evidence>
<dbReference type="PANTHER" id="PTHR48083:SF13">
    <property type="entry name" value="ACYL-COA DEHYDROGENASE FAMILY MEMBER 11"/>
    <property type="match status" value="1"/>
</dbReference>
<evidence type="ECO:0000259" key="11">
    <source>
        <dbReference type="Pfam" id="PF02771"/>
    </source>
</evidence>
<feature type="region of interest" description="Disordered" evidence="8">
    <location>
        <begin position="156"/>
        <end position="199"/>
    </location>
</feature>
<evidence type="ECO:0000256" key="4">
    <source>
        <dbReference type="ARBA" id="ARBA00022630"/>
    </source>
</evidence>
<keyword evidence="13" id="KW-1185">Reference proteome</keyword>
<evidence type="ECO:0000313" key="12">
    <source>
        <dbReference type="EMBL" id="KAK4093617.1"/>
    </source>
</evidence>
<dbReference type="EMBL" id="JAWRVI010000005">
    <property type="protein sequence ID" value="KAK4093617.1"/>
    <property type="molecule type" value="Genomic_DNA"/>
</dbReference>
<dbReference type="Gene3D" id="1.10.540.10">
    <property type="entry name" value="Acyl-CoA dehydrogenase/oxidase, N-terminal domain"/>
    <property type="match status" value="1"/>
</dbReference>
<evidence type="ECO:0008006" key="14">
    <source>
        <dbReference type="Google" id="ProtNLM"/>
    </source>
</evidence>
<dbReference type="InterPro" id="IPR006091">
    <property type="entry name" value="Acyl-CoA_Oxase/DH_mid-dom"/>
</dbReference>
<dbReference type="InterPro" id="IPR036250">
    <property type="entry name" value="AcylCo_DH-like_C"/>
</dbReference>
<dbReference type="InterPro" id="IPR013786">
    <property type="entry name" value="AcylCoA_DH/ox_N"/>
</dbReference>
<comment type="cofactor">
    <cofactor evidence="1 7">
        <name>FAD</name>
        <dbReference type="ChEBI" id="CHEBI:57692"/>
    </cofactor>
</comment>
<name>A0ABR0CBK2_PURLI</name>
<dbReference type="PANTHER" id="PTHR48083">
    <property type="entry name" value="MEDIUM-CHAIN SPECIFIC ACYL-COA DEHYDROGENASE, MITOCHONDRIAL-RELATED"/>
    <property type="match status" value="1"/>
</dbReference>
<evidence type="ECO:0000256" key="6">
    <source>
        <dbReference type="ARBA" id="ARBA00023002"/>
    </source>
</evidence>
<keyword evidence="5 7" id="KW-0274">FAD</keyword>
<evidence type="ECO:0000256" key="8">
    <source>
        <dbReference type="SAM" id="MobiDB-lite"/>
    </source>
</evidence>
<organism evidence="12 13">
    <name type="scientific">Purpureocillium lilacinum</name>
    <name type="common">Paecilomyces lilacinus</name>
    <dbReference type="NCBI Taxonomy" id="33203"/>
    <lineage>
        <taxon>Eukaryota</taxon>
        <taxon>Fungi</taxon>
        <taxon>Dikarya</taxon>
        <taxon>Ascomycota</taxon>
        <taxon>Pezizomycotina</taxon>
        <taxon>Sordariomycetes</taxon>
        <taxon>Hypocreomycetidae</taxon>
        <taxon>Hypocreales</taxon>
        <taxon>Ophiocordycipitaceae</taxon>
        <taxon>Purpureocillium</taxon>
    </lineage>
</organism>
<dbReference type="InterPro" id="IPR037069">
    <property type="entry name" value="AcylCoA_DH/ox_N_sf"/>
</dbReference>
<proteinExistence type="inferred from homology"/>
<evidence type="ECO:0000256" key="1">
    <source>
        <dbReference type="ARBA" id="ARBA00001974"/>
    </source>
</evidence>
<dbReference type="InterPro" id="IPR009075">
    <property type="entry name" value="AcylCo_DH/oxidase_C"/>
</dbReference>
<dbReference type="Gene3D" id="1.20.140.10">
    <property type="entry name" value="Butyryl-CoA Dehydrogenase, subunit A, domain 3"/>
    <property type="match status" value="1"/>
</dbReference>
<evidence type="ECO:0000313" key="13">
    <source>
        <dbReference type="Proteomes" id="UP001287286"/>
    </source>
</evidence>
<accession>A0ABR0CBK2</accession>
<gene>
    <name evidence="12" type="ORF">Purlil1_1951</name>
</gene>
<dbReference type="InterPro" id="IPR050741">
    <property type="entry name" value="Acyl-CoA_dehydrogenase"/>
</dbReference>